<evidence type="ECO:0000313" key="1">
    <source>
        <dbReference type="EMBL" id="PPR91348.1"/>
    </source>
</evidence>
<gene>
    <name evidence="1" type="ORF">GOBAR_AA29342</name>
</gene>
<protein>
    <submittedName>
        <fullName evidence="1">Uncharacterized protein</fullName>
    </submittedName>
</protein>
<organism evidence="1 2">
    <name type="scientific">Gossypium barbadense</name>
    <name type="common">Sea Island cotton</name>
    <name type="synonym">Hibiscus barbadensis</name>
    <dbReference type="NCBI Taxonomy" id="3634"/>
    <lineage>
        <taxon>Eukaryota</taxon>
        <taxon>Viridiplantae</taxon>
        <taxon>Streptophyta</taxon>
        <taxon>Embryophyta</taxon>
        <taxon>Tracheophyta</taxon>
        <taxon>Spermatophyta</taxon>
        <taxon>Magnoliopsida</taxon>
        <taxon>eudicotyledons</taxon>
        <taxon>Gunneridae</taxon>
        <taxon>Pentapetalae</taxon>
        <taxon>rosids</taxon>
        <taxon>malvids</taxon>
        <taxon>Malvales</taxon>
        <taxon>Malvaceae</taxon>
        <taxon>Malvoideae</taxon>
        <taxon>Gossypium</taxon>
    </lineage>
</organism>
<evidence type="ECO:0000313" key="2">
    <source>
        <dbReference type="Proteomes" id="UP000239757"/>
    </source>
</evidence>
<reference evidence="1 2" key="1">
    <citation type="submission" date="2015-01" db="EMBL/GenBank/DDBJ databases">
        <title>Genome of allotetraploid Gossypium barbadense reveals genomic plasticity and fiber elongation in cotton evolution.</title>
        <authorList>
            <person name="Chen X."/>
            <person name="Liu X."/>
            <person name="Zhao B."/>
            <person name="Zheng H."/>
            <person name="Hu Y."/>
            <person name="Lu G."/>
            <person name="Yang C."/>
            <person name="Chen J."/>
            <person name="Shan C."/>
            <person name="Zhang L."/>
            <person name="Zhou Y."/>
            <person name="Wang L."/>
            <person name="Guo W."/>
            <person name="Bai Y."/>
            <person name="Ruan J."/>
            <person name="Shangguan X."/>
            <person name="Mao Y."/>
            <person name="Jiang J."/>
            <person name="Zhu Y."/>
            <person name="Lei J."/>
            <person name="Kang H."/>
            <person name="Chen S."/>
            <person name="He X."/>
            <person name="Wang R."/>
            <person name="Wang Y."/>
            <person name="Chen J."/>
            <person name="Wang L."/>
            <person name="Yu S."/>
            <person name="Wang B."/>
            <person name="Wei J."/>
            <person name="Song S."/>
            <person name="Lu X."/>
            <person name="Gao Z."/>
            <person name="Gu W."/>
            <person name="Deng X."/>
            <person name="Ma D."/>
            <person name="Wang S."/>
            <person name="Liang W."/>
            <person name="Fang L."/>
            <person name="Cai C."/>
            <person name="Zhu X."/>
            <person name="Zhou B."/>
            <person name="Zhang Y."/>
            <person name="Chen Z."/>
            <person name="Xu S."/>
            <person name="Zhu R."/>
            <person name="Wang S."/>
            <person name="Zhang T."/>
            <person name="Zhao G."/>
        </authorList>
    </citation>
    <scope>NUCLEOTIDE SEQUENCE [LARGE SCALE GENOMIC DNA]</scope>
    <source>
        <strain evidence="2">cv. Xinhai21</strain>
        <tissue evidence="1">Leaf</tissue>
    </source>
</reference>
<dbReference type="Proteomes" id="UP000239757">
    <property type="component" value="Unassembled WGS sequence"/>
</dbReference>
<sequence>MVGMRIEHLLLGNGSNLGSDRSKYILVEHMFIDDLNISTTWSLPPSELCLSEPKLVDNFKTTQFNALRKGNPLDVSRVVMVRKMFKHCLMAVSPKGTETVTSIGFSKMGPQGFHVTCNHGLTVVRTRVGDIVGLGGARVARVVNAPQEVVHIDEGSSEMATFPNNVSSSEEADVEQAPLNTFTMVPPAGVSPIANKVDM</sequence>
<proteinExistence type="predicted"/>
<accession>A0A2P5WJS9</accession>
<dbReference type="EMBL" id="KZ667360">
    <property type="protein sequence ID" value="PPR91348.1"/>
    <property type="molecule type" value="Genomic_DNA"/>
</dbReference>
<name>A0A2P5WJS9_GOSBA</name>
<dbReference type="AlphaFoldDB" id="A0A2P5WJS9"/>